<dbReference type="PRINTS" id="PR00792">
    <property type="entry name" value="PEPSIN"/>
</dbReference>
<dbReference type="PANTHER" id="PTHR47966:SF47">
    <property type="entry name" value="ENDOPEPTIDASE, PUTATIVE (AFU_ORTHOLOGUE AFUA_3G01220)-RELATED"/>
    <property type="match status" value="1"/>
</dbReference>
<dbReference type="Pfam" id="PF00026">
    <property type="entry name" value="Asp"/>
    <property type="match status" value="1"/>
</dbReference>
<evidence type="ECO:0000313" key="8">
    <source>
        <dbReference type="EMBL" id="OAA68745.1"/>
    </source>
</evidence>
<comment type="caution">
    <text evidence="8">The sequence shown here is derived from an EMBL/GenBank/DDBJ whole genome shotgun (WGS) entry which is preliminary data.</text>
</comment>
<organism evidence="8 9">
    <name type="scientific">Niveomyces insectorum RCEF 264</name>
    <dbReference type="NCBI Taxonomy" id="1081102"/>
    <lineage>
        <taxon>Eukaryota</taxon>
        <taxon>Fungi</taxon>
        <taxon>Dikarya</taxon>
        <taxon>Ascomycota</taxon>
        <taxon>Pezizomycotina</taxon>
        <taxon>Sordariomycetes</taxon>
        <taxon>Hypocreomycetidae</taxon>
        <taxon>Hypocreales</taxon>
        <taxon>Cordycipitaceae</taxon>
        <taxon>Niveomyces</taxon>
    </lineage>
</organism>
<dbReference type="AlphaFoldDB" id="A0A168AHA9"/>
<dbReference type="OrthoDB" id="15189at2759"/>
<evidence type="ECO:0000256" key="4">
    <source>
        <dbReference type="RuleBase" id="RU000454"/>
    </source>
</evidence>
<feature type="domain" description="Peptidase A1" evidence="7">
    <location>
        <begin position="118"/>
        <end position="459"/>
    </location>
</feature>
<dbReference type="InterPro" id="IPR001969">
    <property type="entry name" value="Aspartic_peptidase_AS"/>
</dbReference>
<feature type="active site" evidence="3">
    <location>
        <position position="351"/>
    </location>
</feature>
<proteinExistence type="inferred from homology"/>
<keyword evidence="4" id="KW-0378">Hydrolase</keyword>
<dbReference type="Gene3D" id="2.40.70.10">
    <property type="entry name" value="Acid Proteases"/>
    <property type="match status" value="2"/>
</dbReference>
<feature type="active site" evidence="3">
    <location>
        <position position="134"/>
    </location>
</feature>
<dbReference type="GO" id="GO:0004190">
    <property type="term" value="F:aspartic-type endopeptidase activity"/>
    <property type="evidence" value="ECO:0007669"/>
    <property type="project" value="UniProtKB-KW"/>
</dbReference>
<sequence length="488" mass="52136">MVALLNYLLGGLATAGVAVVAAPTPDDLREPAVTARTTTTTTTTTTHKLQARAPAVAHSRNTLPLTRRMVHNRMPRPFMRSQLRQAIAFPETGPGSNATADGGVGVGSAIAAANQIEYITSVQAGSNNLSLIIDTGSSDTWFVKEGFQCLDPQYRQPTTAEVCEFGPPFKGDFPGGQITNQHFNVTYGSVNGPFLNGLMGYSDLGVANIVARKQQIGLATRGAWNGDGITSGILGLGLPGLTAAYTGVDAALDSTRTAVEYNPLVVTLAAQNMSVFSLALSRDPHDSYVSFGGVPPNVQTVGPWVTTSMQKIALRTGDPRYMYYQIAVDRMSWNSSLLNATDSALPDFIVDSGTTMNLLPYDIARSINSMFTPHAMYDPDQQTWFVRCDAKAPDFGIEIGGHMFWTDPASMILPHVRDQNGLCISGIGVTSGFPYILGDVFMQQLVTAFDVTNMQIKFAKRANTAPAPAPAPAAPMHMATDPESEGVY</sequence>
<keyword evidence="9" id="KW-1185">Reference proteome</keyword>
<dbReference type="InterPro" id="IPR021109">
    <property type="entry name" value="Peptidase_aspartic_dom_sf"/>
</dbReference>
<feature type="chain" id="PRO_5007895387" evidence="6">
    <location>
        <begin position="19"/>
        <end position="488"/>
    </location>
</feature>
<keyword evidence="6" id="KW-0732">Signal</keyword>
<evidence type="ECO:0000256" key="2">
    <source>
        <dbReference type="ARBA" id="ARBA00022750"/>
    </source>
</evidence>
<dbReference type="InterPro" id="IPR001461">
    <property type="entry name" value="Aspartic_peptidase_A1"/>
</dbReference>
<comment type="similarity">
    <text evidence="1 4">Belongs to the peptidase A1 family.</text>
</comment>
<accession>A0A168AHA9</accession>
<dbReference type="GO" id="GO:0000324">
    <property type="term" value="C:fungal-type vacuole"/>
    <property type="evidence" value="ECO:0007669"/>
    <property type="project" value="TreeGrafter"/>
</dbReference>
<dbReference type="SUPFAM" id="SSF50630">
    <property type="entry name" value="Acid proteases"/>
    <property type="match status" value="1"/>
</dbReference>
<evidence type="ECO:0000256" key="3">
    <source>
        <dbReference type="PIRSR" id="PIRSR601461-1"/>
    </source>
</evidence>
<reference evidence="8 9" key="1">
    <citation type="journal article" date="2016" name="Genome Biol. Evol.">
        <title>Divergent and convergent evolution of fungal pathogenicity.</title>
        <authorList>
            <person name="Shang Y."/>
            <person name="Xiao G."/>
            <person name="Zheng P."/>
            <person name="Cen K."/>
            <person name="Zhan S."/>
            <person name="Wang C."/>
        </authorList>
    </citation>
    <scope>NUCLEOTIDE SEQUENCE [LARGE SCALE GENOMIC DNA]</scope>
    <source>
        <strain evidence="8 9">RCEF 264</strain>
    </source>
</reference>
<dbReference type="InterPro" id="IPR033121">
    <property type="entry name" value="PEPTIDASE_A1"/>
</dbReference>
<dbReference type="STRING" id="1081102.A0A168AHA9"/>
<evidence type="ECO:0000259" key="7">
    <source>
        <dbReference type="PROSITE" id="PS51767"/>
    </source>
</evidence>
<evidence type="ECO:0000256" key="6">
    <source>
        <dbReference type="SAM" id="SignalP"/>
    </source>
</evidence>
<dbReference type="EMBL" id="AZHD01000001">
    <property type="protein sequence ID" value="OAA68745.1"/>
    <property type="molecule type" value="Genomic_DNA"/>
</dbReference>
<dbReference type="GO" id="GO:0006508">
    <property type="term" value="P:proteolysis"/>
    <property type="evidence" value="ECO:0007669"/>
    <property type="project" value="UniProtKB-KW"/>
</dbReference>
<dbReference type="CDD" id="cd05471">
    <property type="entry name" value="pepsin_like"/>
    <property type="match status" value="1"/>
</dbReference>
<protein>
    <submittedName>
        <fullName evidence="8">Peptidase aspartic</fullName>
    </submittedName>
</protein>
<evidence type="ECO:0000313" key="9">
    <source>
        <dbReference type="Proteomes" id="UP000076874"/>
    </source>
</evidence>
<keyword evidence="4" id="KW-0645">Protease</keyword>
<dbReference type="PROSITE" id="PS00141">
    <property type="entry name" value="ASP_PROTEASE"/>
    <property type="match status" value="2"/>
</dbReference>
<evidence type="ECO:0000256" key="1">
    <source>
        <dbReference type="ARBA" id="ARBA00007447"/>
    </source>
</evidence>
<dbReference type="PROSITE" id="PS51767">
    <property type="entry name" value="PEPTIDASE_A1"/>
    <property type="match status" value="1"/>
</dbReference>
<feature type="region of interest" description="Disordered" evidence="5">
    <location>
        <begin position="465"/>
        <end position="488"/>
    </location>
</feature>
<evidence type="ECO:0000256" key="5">
    <source>
        <dbReference type="SAM" id="MobiDB-lite"/>
    </source>
</evidence>
<dbReference type="InterPro" id="IPR034164">
    <property type="entry name" value="Pepsin-like_dom"/>
</dbReference>
<gene>
    <name evidence="8" type="ORF">SPI_00940</name>
</gene>
<keyword evidence="2 4" id="KW-0064">Aspartyl protease</keyword>
<feature type="signal peptide" evidence="6">
    <location>
        <begin position="1"/>
        <end position="18"/>
    </location>
</feature>
<dbReference type="Proteomes" id="UP000076874">
    <property type="component" value="Unassembled WGS sequence"/>
</dbReference>
<dbReference type="PANTHER" id="PTHR47966">
    <property type="entry name" value="BETA-SITE APP-CLEAVING ENZYME, ISOFORM A-RELATED"/>
    <property type="match status" value="1"/>
</dbReference>
<name>A0A168AHA9_9HYPO</name>